<proteinExistence type="predicted"/>
<name>A0AAP3BD00_9BACT</name>
<organism evidence="1 2">
    <name type="scientific">Segatella copri</name>
    <dbReference type="NCBI Taxonomy" id="165179"/>
    <lineage>
        <taxon>Bacteria</taxon>
        <taxon>Pseudomonadati</taxon>
        <taxon>Bacteroidota</taxon>
        <taxon>Bacteroidia</taxon>
        <taxon>Bacteroidales</taxon>
        <taxon>Prevotellaceae</taxon>
        <taxon>Segatella</taxon>
    </lineage>
</organism>
<dbReference type="RefSeq" id="WP_264965659.1">
    <property type="nucleotide sequence ID" value="NZ_JAPDVK010000001.1"/>
</dbReference>
<evidence type="ECO:0000313" key="1">
    <source>
        <dbReference type="EMBL" id="MCW4127696.1"/>
    </source>
</evidence>
<comment type="caution">
    <text evidence="1">The sequence shown here is derived from an EMBL/GenBank/DDBJ whole genome shotgun (WGS) entry which is preliminary data.</text>
</comment>
<dbReference type="Proteomes" id="UP001209344">
    <property type="component" value="Unassembled WGS sequence"/>
</dbReference>
<evidence type="ECO:0000313" key="2">
    <source>
        <dbReference type="Proteomes" id="UP001209344"/>
    </source>
</evidence>
<protein>
    <submittedName>
        <fullName evidence="1">Uncharacterized protein</fullName>
    </submittedName>
</protein>
<sequence length="99" mass="11336">MAYNVHLLGDQQPDNRIFVGVANVNTLVSQIIISLRMLDRTKSKPLEKELTILNKQNINSHEKATLVMNYLKKAVPNFIKNARNGAIYRRLSKKGYIIK</sequence>
<accession>A0AAP3BD00</accession>
<gene>
    <name evidence="1" type="ORF">ONT16_05365</name>
</gene>
<dbReference type="AlphaFoldDB" id="A0AAP3BD00"/>
<reference evidence="1" key="1">
    <citation type="submission" date="2022-11" db="EMBL/GenBank/DDBJ databases">
        <title>Genomic repertoires linked with pathogenic potency of arthritogenic Prevotella copri isolated from the gut of rheumatoid arthritis patients.</title>
        <authorList>
            <person name="Nii T."/>
            <person name="Maeda Y."/>
            <person name="Motooka D."/>
            <person name="Naito M."/>
            <person name="Matsumoto Y."/>
            <person name="Ogawa T."/>
            <person name="Oguro-Igashira E."/>
            <person name="Kishikawa T."/>
            <person name="Yamashita M."/>
            <person name="Koizumi S."/>
            <person name="Kurakawa T."/>
            <person name="Okumura R."/>
            <person name="Kayama H."/>
            <person name="Murakami M."/>
            <person name="Sakaguchi T."/>
            <person name="Das B."/>
            <person name="Nakamura S."/>
            <person name="Okada Y."/>
            <person name="Kumanogoh A."/>
            <person name="Takeda K."/>
        </authorList>
    </citation>
    <scope>NUCLEOTIDE SEQUENCE</scope>
    <source>
        <strain evidence="1">F3-75</strain>
    </source>
</reference>
<dbReference type="EMBL" id="JAPDVK010000001">
    <property type="protein sequence ID" value="MCW4127696.1"/>
    <property type="molecule type" value="Genomic_DNA"/>
</dbReference>